<dbReference type="Pfam" id="PF12276">
    <property type="entry name" value="DUF3617"/>
    <property type="match status" value="1"/>
</dbReference>
<dbReference type="Proteomes" id="UP000198500">
    <property type="component" value="Unassembled WGS sequence"/>
</dbReference>
<evidence type="ECO:0000313" key="2">
    <source>
        <dbReference type="EMBL" id="SDX80875.1"/>
    </source>
</evidence>
<evidence type="ECO:0000313" key="3">
    <source>
        <dbReference type="Proteomes" id="UP000198500"/>
    </source>
</evidence>
<feature type="chain" id="PRO_5011530089" description="DUF3617 family protein" evidence="1">
    <location>
        <begin position="22"/>
        <end position="144"/>
    </location>
</feature>
<proteinExistence type="predicted"/>
<evidence type="ECO:0008006" key="4">
    <source>
        <dbReference type="Google" id="ProtNLM"/>
    </source>
</evidence>
<reference evidence="2 3" key="1">
    <citation type="submission" date="2016-10" db="EMBL/GenBank/DDBJ databases">
        <authorList>
            <person name="de Groot N.N."/>
        </authorList>
    </citation>
    <scope>NUCLEOTIDE SEQUENCE [LARGE SCALE GENOMIC DNA]</scope>
    <source>
        <strain evidence="2 3">DSM 19219</strain>
    </source>
</reference>
<keyword evidence="3" id="KW-1185">Reference proteome</keyword>
<gene>
    <name evidence="2" type="ORF">SAMN05443545_107212</name>
</gene>
<sequence length="144" mass="15977">MRRFLGYVAIVSLVGTTSVLAEQEPANLEPGEWEFSSETQVKGDMQIPDQSDTQRQCLTQEEIDEASIIMVDDQDECELVDMDSRSDGMTYRLECQGEGADATISGDMQFMGDRAEGTMDVESMTPAGEMLMKTRIEGRRVGDC</sequence>
<dbReference type="EMBL" id="FNNI01000007">
    <property type="protein sequence ID" value="SDX80875.1"/>
    <property type="molecule type" value="Genomic_DNA"/>
</dbReference>
<dbReference type="RefSeq" id="WP_175529855.1">
    <property type="nucleotide sequence ID" value="NZ_BMXH01000006.1"/>
</dbReference>
<dbReference type="InterPro" id="IPR022061">
    <property type="entry name" value="DUF3617"/>
</dbReference>
<feature type="signal peptide" evidence="1">
    <location>
        <begin position="1"/>
        <end position="21"/>
    </location>
</feature>
<protein>
    <recommendedName>
        <fullName evidence="4">DUF3617 family protein</fullName>
    </recommendedName>
</protein>
<name>A0A1H3EQI6_9GAMM</name>
<keyword evidence="1" id="KW-0732">Signal</keyword>
<dbReference type="AlphaFoldDB" id="A0A1H3EQI6"/>
<organism evidence="2 3">
    <name type="scientific">Aidingimonas halophila</name>
    <dbReference type="NCBI Taxonomy" id="574349"/>
    <lineage>
        <taxon>Bacteria</taxon>
        <taxon>Pseudomonadati</taxon>
        <taxon>Pseudomonadota</taxon>
        <taxon>Gammaproteobacteria</taxon>
        <taxon>Oceanospirillales</taxon>
        <taxon>Halomonadaceae</taxon>
        <taxon>Aidingimonas</taxon>
    </lineage>
</organism>
<accession>A0A1H3EQI6</accession>
<evidence type="ECO:0000256" key="1">
    <source>
        <dbReference type="SAM" id="SignalP"/>
    </source>
</evidence>